<evidence type="ECO:0000313" key="1">
    <source>
        <dbReference type="EMBL" id="GMG55046.1"/>
    </source>
</evidence>
<dbReference type="Proteomes" id="UP001165189">
    <property type="component" value="Unassembled WGS sequence"/>
</dbReference>
<keyword evidence="2" id="KW-1185">Reference proteome</keyword>
<sequence length="125" mass="14323">MRGTRPIFASHHEVLEILITTIQKAVDLTGVDVVEDRHSNKHQQSVEDVDEDFMFHEEAVVAIQIFHDTNYRPHQNQNTGHIECNHVSAPYTTCLGRCANVFLRHAQLKDDSGDHEKAEEDNLHE</sequence>
<protein>
    <submittedName>
        <fullName evidence="1">Unnamed protein product</fullName>
    </submittedName>
</protein>
<evidence type="ECO:0000313" key="2">
    <source>
        <dbReference type="Proteomes" id="UP001165189"/>
    </source>
</evidence>
<name>A0ABQ6LFF1_ASPOZ</name>
<organism evidence="1 2">
    <name type="scientific">Aspergillus oryzae var. brunneus</name>
    <dbReference type="NCBI Taxonomy" id="332754"/>
    <lineage>
        <taxon>Eukaryota</taxon>
        <taxon>Fungi</taxon>
        <taxon>Dikarya</taxon>
        <taxon>Ascomycota</taxon>
        <taxon>Pezizomycotina</taxon>
        <taxon>Eurotiomycetes</taxon>
        <taxon>Eurotiomycetidae</taxon>
        <taxon>Eurotiales</taxon>
        <taxon>Aspergillaceae</taxon>
        <taxon>Aspergillus</taxon>
        <taxon>Aspergillus subgen. Circumdati</taxon>
    </lineage>
</organism>
<comment type="caution">
    <text evidence="1">The sequence shown here is derived from an EMBL/GenBank/DDBJ whole genome shotgun (WGS) entry which is preliminary data.</text>
</comment>
<gene>
    <name evidence="1" type="ORF">Aory05_001324700</name>
</gene>
<accession>A0ABQ6LFF1</accession>
<reference evidence="1" key="1">
    <citation type="submission" date="2023-04" db="EMBL/GenBank/DDBJ databases">
        <title>Aspergillus oryzae var. brunneus NBRC 4377.</title>
        <authorList>
            <person name="Ichikawa N."/>
            <person name="Sato H."/>
            <person name="Tonouchi N."/>
        </authorList>
    </citation>
    <scope>NUCLEOTIDE SEQUENCE</scope>
    <source>
        <strain evidence="1">NBRC 4377</strain>
    </source>
</reference>
<proteinExistence type="predicted"/>
<dbReference type="EMBL" id="BSYB01000106">
    <property type="protein sequence ID" value="GMG55046.1"/>
    <property type="molecule type" value="Genomic_DNA"/>
</dbReference>